<feature type="binding site" evidence="4">
    <location>
        <position position="312"/>
    </location>
    <ligand>
        <name>1D-myo-inositol 2-(L-cysteinylamino)-2-deoxy-alpha-D-glucopyranoside</name>
        <dbReference type="ChEBI" id="CHEBI:58887"/>
    </ligand>
</feature>
<evidence type="ECO:0000256" key="3">
    <source>
        <dbReference type="ARBA" id="ARBA00023315"/>
    </source>
</evidence>
<organism evidence="6 7">
    <name type="scientific">Jatrophihabitans telluris</name>
    <dbReference type="NCBI Taxonomy" id="2038343"/>
    <lineage>
        <taxon>Bacteria</taxon>
        <taxon>Bacillati</taxon>
        <taxon>Actinomycetota</taxon>
        <taxon>Actinomycetes</taxon>
        <taxon>Jatrophihabitantales</taxon>
        <taxon>Jatrophihabitantaceae</taxon>
        <taxon>Jatrophihabitans</taxon>
    </lineage>
</organism>
<evidence type="ECO:0000313" key="7">
    <source>
        <dbReference type="Proteomes" id="UP001056336"/>
    </source>
</evidence>
<feature type="binding site" evidence="4">
    <location>
        <position position="220"/>
    </location>
    <ligand>
        <name>1D-myo-inositol 2-(L-cysteinylamino)-2-deoxy-alpha-D-glucopyranoside</name>
        <dbReference type="ChEBI" id="CHEBI:58887"/>
    </ligand>
</feature>
<evidence type="ECO:0000313" key="6">
    <source>
        <dbReference type="EMBL" id="UQX88776.1"/>
    </source>
</evidence>
<comment type="catalytic activity">
    <reaction evidence="4">
        <text>1D-myo-inositol 2-(L-cysteinylamino)-2-deoxy-alpha-D-glucopyranoside + acetyl-CoA = mycothiol + CoA + H(+)</text>
        <dbReference type="Rhea" id="RHEA:26172"/>
        <dbReference type="ChEBI" id="CHEBI:15378"/>
        <dbReference type="ChEBI" id="CHEBI:16768"/>
        <dbReference type="ChEBI" id="CHEBI:57287"/>
        <dbReference type="ChEBI" id="CHEBI:57288"/>
        <dbReference type="ChEBI" id="CHEBI:58887"/>
        <dbReference type="EC" id="2.3.1.189"/>
    </reaction>
</comment>
<dbReference type="PIRSF" id="PIRSF021524">
    <property type="entry name" value="MSH_acetyltransferase"/>
    <property type="match status" value="1"/>
</dbReference>
<dbReference type="InterPro" id="IPR016181">
    <property type="entry name" value="Acyl_CoA_acyltransferase"/>
</dbReference>
<feature type="binding site" evidence="4">
    <location>
        <position position="274"/>
    </location>
    <ligand>
        <name>1D-myo-inositol 2-(L-cysteinylamino)-2-deoxy-alpha-D-glucopyranoside</name>
        <dbReference type="ChEBI" id="CHEBI:58887"/>
    </ligand>
</feature>
<reference evidence="6" key="2">
    <citation type="submission" date="2022-05" db="EMBL/GenBank/DDBJ databases">
        <authorList>
            <person name="Kim J.-S."/>
            <person name="Lee K."/>
            <person name="Suh M."/>
            <person name="Eom M."/>
            <person name="Kim J.-S."/>
            <person name="Kim D.-S."/>
            <person name="Ko S.-H."/>
            <person name="Shin Y."/>
            <person name="Lee J.-S."/>
        </authorList>
    </citation>
    <scope>NUCLEOTIDE SEQUENCE</scope>
    <source>
        <strain evidence="6">N237</strain>
    </source>
</reference>
<dbReference type="CDD" id="cd04301">
    <property type="entry name" value="NAT_SF"/>
    <property type="match status" value="1"/>
</dbReference>
<keyword evidence="7" id="KW-1185">Reference proteome</keyword>
<evidence type="ECO:0000256" key="1">
    <source>
        <dbReference type="ARBA" id="ARBA00022679"/>
    </source>
</evidence>
<dbReference type="HAMAP" id="MF_01698">
    <property type="entry name" value="MshD"/>
    <property type="match status" value="1"/>
</dbReference>
<feature type="binding site" evidence="4">
    <location>
        <position position="259"/>
    </location>
    <ligand>
        <name>1D-myo-inositol 2-(L-cysteinylamino)-2-deoxy-alpha-D-glucopyranoside</name>
        <dbReference type="ChEBI" id="CHEBI:58887"/>
    </ligand>
</feature>
<evidence type="ECO:0000256" key="2">
    <source>
        <dbReference type="ARBA" id="ARBA00022737"/>
    </source>
</evidence>
<proteinExistence type="inferred from homology"/>
<keyword evidence="3 4" id="KW-0012">Acyltransferase</keyword>
<feature type="binding site" evidence="4">
    <location>
        <begin position="87"/>
        <end position="89"/>
    </location>
    <ligand>
        <name>acetyl-CoA</name>
        <dbReference type="ChEBI" id="CHEBI:57288"/>
        <label>1</label>
    </ligand>
</feature>
<dbReference type="PROSITE" id="PS51186">
    <property type="entry name" value="GNAT"/>
    <property type="match status" value="1"/>
</dbReference>
<dbReference type="SUPFAM" id="SSF55729">
    <property type="entry name" value="Acyl-CoA N-acyltransferases (Nat)"/>
    <property type="match status" value="1"/>
</dbReference>
<dbReference type="EMBL" id="CP097332">
    <property type="protein sequence ID" value="UQX88776.1"/>
    <property type="molecule type" value="Genomic_DNA"/>
</dbReference>
<dbReference type="Proteomes" id="UP001056336">
    <property type="component" value="Chromosome"/>
</dbReference>
<dbReference type="Pfam" id="PF00583">
    <property type="entry name" value="Acetyltransf_1"/>
    <property type="match status" value="1"/>
</dbReference>
<feature type="binding site" evidence="4">
    <location>
        <begin position="278"/>
        <end position="280"/>
    </location>
    <ligand>
        <name>acetyl-CoA</name>
        <dbReference type="ChEBI" id="CHEBI:57288"/>
        <label>2</label>
    </ligand>
</feature>
<dbReference type="NCBIfam" id="TIGR03448">
    <property type="entry name" value="mycothiol_MshD"/>
    <property type="match status" value="1"/>
</dbReference>
<keyword evidence="1 4" id="KW-0808">Transferase</keyword>
<dbReference type="PANTHER" id="PTHR43877">
    <property type="entry name" value="AMINOALKYLPHOSPHONATE N-ACETYLTRANSFERASE-RELATED-RELATED"/>
    <property type="match status" value="1"/>
</dbReference>
<dbReference type="InterPro" id="IPR000182">
    <property type="entry name" value="GNAT_dom"/>
</dbReference>
<dbReference type="RefSeq" id="WP_249772501.1">
    <property type="nucleotide sequence ID" value="NZ_CP097332.1"/>
</dbReference>
<dbReference type="EC" id="2.3.1.189" evidence="4"/>
<feature type="domain" description="N-acetyltransferase" evidence="5">
    <location>
        <begin position="193"/>
        <end position="345"/>
    </location>
</feature>
<evidence type="ECO:0000256" key="4">
    <source>
        <dbReference type="HAMAP-Rule" id="MF_01698"/>
    </source>
</evidence>
<name>A0ABY4R0I4_9ACTN</name>
<comment type="similarity">
    <text evidence="4">Belongs to the acetyltransferase family. MshD subfamily.</text>
</comment>
<comment type="function">
    <text evidence="4">Catalyzes the transfer of acetyl from acetyl-CoA to desacetylmycothiol (Cys-GlcN-Ins) to form mycothiol.</text>
</comment>
<dbReference type="InterPro" id="IPR017813">
    <property type="entry name" value="Mycothiol_AcTrfase"/>
</dbReference>
<accession>A0ABY4R0I4</accession>
<protein>
    <recommendedName>
        <fullName evidence="4">Mycothiol acetyltransferase</fullName>
        <shortName evidence="4">MSH acetyltransferase</shortName>
        <ecNumber evidence="4">2.3.1.189</ecNumber>
    </recommendedName>
    <alternativeName>
        <fullName evidence="4">Mycothiol synthase</fullName>
    </alternativeName>
</protein>
<comment type="caution">
    <text evidence="4">Lacks conserved residue(s) required for the propagation of feature annotation.</text>
</comment>
<dbReference type="Gene3D" id="3.40.630.30">
    <property type="match status" value="1"/>
</dbReference>
<gene>
    <name evidence="4 6" type="primary">mshD</name>
    <name evidence="6" type="ORF">M6D93_01950</name>
</gene>
<keyword evidence="2 4" id="KW-0677">Repeat</keyword>
<feature type="binding site" evidence="4">
    <location>
        <position position="43"/>
    </location>
    <ligand>
        <name>1D-myo-inositol 2-(L-cysteinylamino)-2-deoxy-alpha-D-glucopyranoside</name>
        <dbReference type="ChEBI" id="CHEBI:58887"/>
    </ligand>
</feature>
<dbReference type="InterPro" id="IPR050832">
    <property type="entry name" value="Bact_Acetyltransf"/>
</dbReference>
<evidence type="ECO:0000259" key="5">
    <source>
        <dbReference type="PROSITE" id="PS51186"/>
    </source>
</evidence>
<sequence length="345" mass="36015">MTPEQPNSLAPRSVPTLTDDQAAAVRALAAAAPGAADSPPLSDQTLLNLQSPAPVRHLLIGGLPGEDGAVRGYAQLRPESDGVTTEIVAAPDQASSLVPALLAAVKDLAGEAGEAGGPDGPDGADVPIELWAHGQASPLHAAAQAAGWESVRTLYQLRRGLDDLRLDAVPSPDVPLDGVSPGEPANTPAHDAVVIRPFRRGTDDEPWLAVNSRAFADFPDQGSWTATDLNSRLDADWFEPAGFLVAERDGALLGYHWTKVHTDALDGTGTPLGEVYVLGVDPGAQGLKLGRRLLTAGLAHLKGRGLRTVLLYVDSGNPKGLSLYRSDGFDTFAVDTLYRSGSRSS</sequence>
<comment type="subunit">
    <text evidence="4">Monomer.</text>
</comment>
<dbReference type="GO" id="GO:0035447">
    <property type="term" value="F:mycothiol synthase activity"/>
    <property type="evidence" value="ECO:0007669"/>
    <property type="project" value="UniProtKB-EC"/>
</dbReference>
<reference evidence="6" key="1">
    <citation type="journal article" date="2018" name="Int. J. Syst. Evol. Microbiol.">
        <title>Jatrophihabitans telluris sp. nov., isolated from sediment soil of lava forest wetlands and the emended description of the genus Jatrophihabitans.</title>
        <authorList>
            <person name="Lee K.C."/>
            <person name="Suh M.K."/>
            <person name="Eom M.K."/>
            <person name="Kim K.K."/>
            <person name="Kim J.S."/>
            <person name="Kim D.S."/>
            <person name="Ko S.H."/>
            <person name="Shin Y.K."/>
            <person name="Lee J.S."/>
        </authorList>
    </citation>
    <scope>NUCLEOTIDE SEQUENCE</scope>
    <source>
        <strain evidence="6">N237</strain>
    </source>
</reference>